<dbReference type="InterPro" id="IPR025435">
    <property type="entry name" value="YfhD-like"/>
</dbReference>
<reference evidence="2 3" key="1">
    <citation type="submission" date="2017-04" db="EMBL/GenBank/DDBJ databases">
        <title>The whole genome sequencing and assembly of Halobacillus mangrovi strain.</title>
        <authorList>
            <person name="Lee S.-J."/>
            <person name="Park M.-K."/>
            <person name="Kim J.-Y."/>
            <person name="Lee Y.-J."/>
            <person name="Yi H."/>
            <person name="Bahn Y.-S."/>
            <person name="Kim J.F."/>
            <person name="Lee D.-W."/>
        </authorList>
    </citation>
    <scope>NUCLEOTIDE SEQUENCE [LARGE SCALE GENOMIC DNA]</scope>
    <source>
        <strain evidence="2 3">KTB 131</strain>
    </source>
</reference>
<dbReference type="Pfam" id="PF14151">
    <property type="entry name" value="YfhD"/>
    <property type="match status" value="1"/>
</dbReference>
<dbReference type="AlphaFoldDB" id="A0A1W5ZTL3"/>
<evidence type="ECO:0000256" key="1">
    <source>
        <dbReference type="SAM" id="MobiDB-lite"/>
    </source>
</evidence>
<feature type="compositionally biased region" description="Basic and acidic residues" evidence="1">
    <location>
        <begin position="24"/>
        <end position="61"/>
    </location>
</feature>
<evidence type="ECO:0000313" key="3">
    <source>
        <dbReference type="Proteomes" id="UP000192527"/>
    </source>
</evidence>
<sequence>MGRDEHRHAKGKKKNKLPQTPKNQKTDGIDVEFSKELADHEDLEAMERSKAADRRANQRKQ</sequence>
<gene>
    <name evidence="2" type="ORF">HM131_07245</name>
</gene>
<dbReference type="EMBL" id="CP020772">
    <property type="protein sequence ID" value="ARI76646.1"/>
    <property type="molecule type" value="Genomic_DNA"/>
</dbReference>
<keyword evidence="3" id="KW-1185">Reference proteome</keyword>
<dbReference type="RefSeq" id="WP_085029124.1">
    <property type="nucleotide sequence ID" value="NZ_CP020772.1"/>
</dbReference>
<protein>
    <submittedName>
        <fullName evidence="2">YfhD family protein</fullName>
    </submittedName>
</protein>
<feature type="region of interest" description="Disordered" evidence="1">
    <location>
        <begin position="1"/>
        <end position="61"/>
    </location>
</feature>
<accession>A0A1W5ZTL3</accession>
<evidence type="ECO:0000313" key="2">
    <source>
        <dbReference type="EMBL" id="ARI76646.1"/>
    </source>
</evidence>
<organism evidence="2 3">
    <name type="scientific">Halobacillus mangrovi</name>
    <dbReference type="NCBI Taxonomy" id="402384"/>
    <lineage>
        <taxon>Bacteria</taxon>
        <taxon>Bacillati</taxon>
        <taxon>Bacillota</taxon>
        <taxon>Bacilli</taxon>
        <taxon>Bacillales</taxon>
        <taxon>Bacillaceae</taxon>
        <taxon>Halobacillus</taxon>
    </lineage>
</organism>
<proteinExistence type="predicted"/>
<dbReference type="KEGG" id="hmn:HM131_07245"/>
<name>A0A1W5ZTL3_9BACI</name>
<dbReference type="STRING" id="402384.HM131_07245"/>
<dbReference type="Proteomes" id="UP000192527">
    <property type="component" value="Chromosome"/>
</dbReference>
<dbReference type="OrthoDB" id="2973490at2"/>